<dbReference type="RefSeq" id="WP_011315934.1">
    <property type="nucleotide sequence ID" value="NC_007406.1"/>
</dbReference>
<feature type="binding site" evidence="14">
    <location>
        <position position="152"/>
    </location>
    <ligand>
        <name>(2R)-3-phosphoglycerate</name>
        <dbReference type="ChEBI" id="CHEBI:58272"/>
    </ligand>
</feature>
<evidence type="ECO:0000313" key="17">
    <source>
        <dbReference type="EMBL" id="ABA05989.1"/>
    </source>
</evidence>
<evidence type="ECO:0000256" key="10">
    <source>
        <dbReference type="ARBA" id="ARBA00022777"/>
    </source>
</evidence>
<feature type="binding site" evidence="13 14">
    <location>
        <begin position="23"/>
        <end position="25"/>
    </location>
    <ligand>
        <name>substrate</name>
    </ligand>
</feature>
<dbReference type="Pfam" id="PF00162">
    <property type="entry name" value="PGK"/>
    <property type="match status" value="1"/>
</dbReference>
<evidence type="ECO:0000256" key="7">
    <source>
        <dbReference type="ARBA" id="ARBA00022490"/>
    </source>
</evidence>
<dbReference type="InterPro" id="IPR015824">
    <property type="entry name" value="Phosphoglycerate_kinase_N"/>
</dbReference>
<sequence length="398" mass="41757">MTNSFRTLDDVDVRGKRVLLRVDLNVPMEQGRVTDATRLERVAPTITEIADKGGKAILLAHFGRPKGADPKNSLRPVAEELAKVLGKPVAFADDCVGEPAQQAVAAMKDGDILCLENTRFHPEEEKNDPAFVAELARLGDIWVNDAFSAAHRAHASTEGLGHKLPGYAGRTMQAELEALNKALEAPTKPVIAVIGGAKVSTKIDLLENLVSKVDALVIGGGMANTFLHAQGVSIGKSLAEKDLAATALRIMEKAEAANCAIILPVDATVAFHFAANTPSHAYGLDAIPADGMILDVGPQSVERVRSAIDDAATLVWNGPLGAFELTPFDRGTVAAAKHAAERTKAGKLVSVAGGGDTVAALNQADVAGDFTYVSTAGGAFLEWMEGKPLPGVEVLRAK</sequence>
<dbReference type="GO" id="GO:0006096">
    <property type="term" value="P:glycolytic process"/>
    <property type="evidence" value="ECO:0007669"/>
    <property type="project" value="UniProtKB-UniRule"/>
</dbReference>
<dbReference type="SUPFAM" id="SSF53748">
    <property type="entry name" value="Phosphoglycerate kinase"/>
    <property type="match status" value="1"/>
</dbReference>
<comment type="similarity">
    <text evidence="3 13 16">Belongs to the phosphoglycerate kinase family.</text>
</comment>
<dbReference type="EMBL" id="CP000115">
    <property type="protein sequence ID" value="ABA05989.1"/>
    <property type="molecule type" value="Genomic_DNA"/>
</dbReference>
<dbReference type="FunFam" id="3.40.50.1260:FF:000031">
    <property type="entry name" value="Phosphoglycerate kinase 1"/>
    <property type="match status" value="1"/>
</dbReference>
<feature type="binding site" evidence="13 14">
    <location>
        <begin position="61"/>
        <end position="64"/>
    </location>
    <ligand>
        <name>substrate</name>
    </ligand>
</feature>
<evidence type="ECO:0000256" key="15">
    <source>
        <dbReference type="PIRSR" id="PIRSR000724-2"/>
    </source>
</evidence>
<dbReference type="Proteomes" id="UP000002531">
    <property type="component" value="Chromosome"/>
</dbReference>
<feature type="binding site" evidence="13 15">
    <location>
        <begin position="354"/>
        <end position="357"/>
    </location>
    <ligand>
        <name>ATP</name>
        <dbReference type="ChEBI" id="CHEBI:30616"/>
    </ligand>
</feature>
<dbReference type="eggNOG" id="COG0126">
    <property type="taxonomic scope" value="Bacteria"/>
</dbReference>
<evidence type="ECO:0000256" key="6">
    <source>
        <dbReference type="ARBA" id="ARBA00016471"/>
    </source>
</evidence>
<keyword evidence="10 13" id="KW-0418">Kinase</keyword>
<comment type="subcellular location">
    <subcellularLocation>
        <location evidence="13">Cytoplasm</location>
    </subcellularLocation>
</comment>
<dbReference type="InterPro" id="IPR015911">
    <property type="entry name" value="Phosphoglycerate_kinase_CS"/>
</dbReference>
<keyword evidence="7 13" id="KW-0963">Cytoplasm</keyword>
<dbReference type="PIRSF" id="PIRSF000724">
    <property type="entry name" value="Pgk"/>
    <property type="match status" value="1"/>
</dbReference>
<dbReference type="EC" id="2.7.2.3" evidence="5 13"/>
<evidence type="ECO:0000256" key="8">
    <source>
        <dbReference type="ARBA" id="ARBA00022679"/>
    </source>
</evidence>
<evidence type="ECO:0000256" key="1">
    <source>
        <dbReference type="ARBA" id="ARBA00000642"/>
    </source>
</evidence>
<organism evidence="17 18">
    <name type="scientific">Nitrobacter winogradskyi (strain ATCC 25391 / DSM 10237 / CIP 104748 / NCIMB 11846 / Nb-255)</name>
    <dbReference type="NCBI Taxonomy" id="323098"/>
    <lineage>
        <taxon>Bacteria</taxon>
        <taxon>Pseudomonadati</taxon>
        <taxon>Pseudomonadota</taxon>
        <taxon>Alphaproteobacteria</taxon>
        <taxon>Hyphomicrobiales</taxon>
        <taxon>Nitrobacteraceae</taxon>
        <taxon>Nitrobacter</taxon>
    </lineage>
</organism>
<reference evidence="17 18" key="1">
    <citation type="journal article" date="2006" name="Appl. Environ. Microbiol.">
        <title>Genome sequence of the chemolithoautotrophic nitrite-oxidizing bacterium Nitrobacter winogradskyi Nb-255.</title>
        <authorList>
            <person name="Starkenburg S.R."/>
            <person name="Chain P.S."/>
            <person name="Sayavedra-Soto L.A."/>
            <person name="Hauser L."/>
            <person name="Land M.L."/>
            <person name="Larimer F.W."/>
            <person name="Malfatti S.A."/>
            <person name="Klotz M.G."/>
            <person name="Bottomley P.J."/>
            <person name="Arp D.J."/>
            <person name="Hickey W.J."/>
        </authorList>
    </citation>
    <scope>NUCLEOTIDE SEQUENCE [LARGE SCALE GENOMIC DNA]</scope>
    <source>
        <strain evidence="18">ATCC 25391 / DSM 10237 / CIP 104748 / NCIMB 11846 / Nb-255</strain>
    </source>
</reference>
<feature type="binding site" evidence="13">
    <location>
        <position position="119"/>
    </location>
    <ligand>
        <name>substrate</name>
    </ligand>
</feature>
<evidence type="ECO:0000313" key="18">
    <source>
        <dbReference type="Proteomes" id="UP000002531"/>
    </source>
</evidence>
<keyword evidence="11 13" id="KW-0067">ATP-binding</keyword>
<comment type="subunit">
    <text evidence="4 13">Monomer.</text>
</comment>
<dbReference type="GO" id="GO:0004618">
    <property type="term" value="F:phosphoglycerate kinase activity"/>
    <property type="evidence" value="ECO:0007669"/>
    <property type="project" value="UniProtKB-UniRule"/>
</dbReference>
<dbReference type="AlphaFoldDB" id="Q3SP02"/>
<feature type="binding site" evidence="13">
    <location>
        <position position="38"/>
    </location>
    <ligand>
        <name>substrate</name>
    </ligand>
</feature>
<feature type="binding site" evidence="13">
    <location>
        <position position="152"/>
    </location>
    <ligand>
        <name>substrate</name>
    </ligand>
</feature>
<dbReference type="HAMAP" id="MF_00145">
    <property type="entry name" value="Phosphoglyc_kinase"/>
    <property type="match status" value="1"/>
</dbReference>
<dbReference type="GO" id="GO:0043531">
    <property type="term" value="F:ADP binding"/>
    <property type="evidence" value="ECO:0007669"/>
    <property type="project" value="TreeGrafter"/>
</dbReference>
<dbReference type="InterPro" id="IPR001576">
    <property type="entry name" value="Phosphoglycerate_kinase"/>
</dbReference>
<accession>Q3SP02</accession>
<dbReference type="FunFam" id="3.40.50.1260:FF:000006">
    <property type="entry name" value="Phosphoglycerate kinase"/>
    <property type="match status" value="1"/>
</dbReference>
<comment type="catalytic activity">
    <reaction evidence="1 13 16">
        <text>(2R)-3-phosphoglycerate + ATP = (2R)-3-phospho-glyceroyl phosphate + ADP</text>
        <dbReference type="Rhea" id="RHEA:14801"/>
        <dbReference type="ChEBI" id="CHEBI:30616"/>
        <dbReference type="ChEBI" id="CHEBI:57604"/>
        <dbReference type="ChEBI" id="CHEBI:58272"/>
        <dbReference type="ChEBI" id="CHEBI:456216"/>
        <dbReference type="EC" id="2.7.2.3"/>
    </reaction>
</comment>
<keyword evidence="12 13" id="KW-0324">Glycolysis</keyword>
<dbReference type="OrthoDB" id="9808460at2"/>
<feature type="binding site" evidence="14">
    <location>
        <position position="119"/>
    </location>
    <ligand>
        <name>(2R)-3-phosphoglycerate</name>
        <dbReference type="ChEBI" id="CHEBI:58272"/>
    </ligand>
</feature>
<dbReference type="PRINTS" id="PR00477">
    <property type="entry name" value="PHGLYCKINASE"/>
</dbReference>
<dbReference type="GO" id="GO:0005829">
    <property type="term" value="C:cytosol"/>
    <property type="evidence" value="ECO:0007669"/>
    <property type="project" value="TreeGrafter"/>
</dbReference>
<evidence type="ECO:0000256" key="5">
    <source>
        <dbReference type="ARBA" id="ARBA00013061"/>
    </source>
</evidence>
<dbReference type="HOGENOM" id="CLU_025427_0_2_5"/>
<keyword evidence="18" id="KW-1185">Reference proteome</keyword>
<protein>
    <recommendedName>
        <fullName evidence="6 13">Phosphoglycerate kinase</fullName>
        <ecNumber evidence="5 13">2.7.2.3</ecNumber>
    </recommendedName>
</protein>
<dbReference type="PANTHER" id="PTHR11406">
    <property type="entry name" value="PHOSPHOGLYCERATE KINASE"/>
    <property type="match status" value="1"/>
</dbReference>
<dbReference type="UniPathway" id="UPA00109">
    <property type="reaction ID" value="UER00185"/>
</dbReference>
<keyword evidence="8 13" id="KW-0808">Transferase</keyword>
<proteinExistence type="inferred from homology"/>
<dbReference type="GO" id="GO:0006094">
    <property type="term" value="P:gluconeogenesis"/>
    <property type="evidence" value="ECO:0007669"/>
    <property type="project" value="TreeGrafter"/>
</dbReference>
<comment type="pathway">
    <text evidence="2 13">Carbohydrate degradation; glycolysis; pyruvate from D-glyceraldehyde 3-phosphate: step 2/5.</text>
</comment>
<name>Q3SP02_NITWN</name>
<dbReference type="PROSITE" id="PS00111">
    <property type="entry name" value="PGLYCERATE_KINASE"/>
    <property type="match status" value="1"/>
</dbReference>
<evidence type="ECO:0000256" key="14">
    <source>
        <dbReference type="PIRSR" id="PIRSR000724-1"/>
    </source>
</evidence>
<keyword evidence="9 13" id="KW-0547">Nucleotide-binding</keyword>
<dbReference type="InterPro" id="IPR036043">
    <property type="entry name" value="Phosphoglycerate_kinase_sf"/>
</dbReference>
<evidence type="ECO:0000256" key="13">
    <source>
        <dbReference type="HAMAP-Rule" id="MF_00145"/>
    </source>
</evidence>
<feature type="binding site" evidence="14">
    <location>
        <position position="38"/>
    </location>
    <ligand>
        <name>(2R)-3-phosphoglycerate</name>
        <dbReference type="ChEBI" id="CHEBI:58272"/>
    </ligand>
</feature>
<dbReference type="KEGG" id="nwi:Nwi_2736"/>
<dbReference type="GO" id="GO:0005524">
    <property type="term" value="F:ATP binding"/>
    <property type="evidence" value="ECO:0007669"/>
    <property type="project" value="UniProtKB-KW"/>
</dbReference>
<dbReference type="PANTHER" id="PTHR11406:SF23">
    <property type="entry name" value="PHOSPHOGLYCERATE KINASE 1, CHLOROPLASTIC-RELATED"/>
    <property type="match status" value="1"/>
</dbReference>
<evidence type="ECO:0000256" key="11">
    <source>
        <dbReference type="ARBA" id="ARBA00022840"/>
    </source>
</evidence>
<gene>
    <name evidence="13" type="primary">pgk</name>
    <name evidence="17" type="ordered locus">Nwi_2736</name>
</gene>
<evidence type="ECO:0000256" key="9">
    <source>
        <dbReference type="ARBA" id="ARBA00022741"/>
    </source>
</evidence>
<evidence type="ECO:0000256" key="2">
    <source>
        <dbReference type="ARBA" id="ARBA00004838"/>
    </source>
</evidence>
<feature type="binding site" evidence="13 15">
    <location>
        <position position="202"/>
    </location>
    <ligand>
        <name>ATP</name>
        <dbReference type="ChEBI" id="CHEBI:30616"/>
    </ligand>
</feature>
<dbReference type="Gene3D" id="3.40.50.1260">
    <property type="entry name" value="Phosphoglycerate kinase, N-terminal domain"/>
    <property type="match status" value="2"/>
</dbReference>
<evidence type="ECO:0000256" key="4">
    <source>
        <dbReference type="ARBA" id="ARBA00011245"/>
    </source>
</evidence>
<comment type="caution">
    <text evidence="13">Lacks conserved residue(s) required for the propagation of feature annotation.</text>
</comment>
<dbReference type="STRING" id="323098.Nwi_2736"/>
<evidence type="ECO:0000256" key="16">
    <source>
        <dbReference type="RuleBase" id="RU000532"/>
    </source>
</evidence>
<evidence type="ECO:0000256" key="12">
    <source>
        <dbReference type="ARBA" id="ARBA00023152"/>
    </source>
</evidence>
<evidence type="ECO:0000256" key="3">
    <source>
        <dbReference type="ARBA" id="ARBA00008982"/>
    </source>
</evidence>
<feature type="binding site" evidence="13 15">
    <location>
        <position position="324"/>
    </location>
    <ligand>
        <name>ATP</name>
        <dbReference type="ChEBI" id="CHEBI:30616"/>
    </ligand>
</feature>